<dbReference type="GO" id="GO:0000166">
    <property type="term" value="F:nucleotide binding"/>
    <property type="evidence" value="ECO:0007669"/>
    <property type="project" value="InterPro"/>
</dbReference>
<gene>
    <name evidence="3" type="ORF">SAMN02745181_2265</name>
</gene>
<dbReference type="Pfam" id="PF01408">
    <property type="entry name" value="GFO_IDH_MocA"/>
    <property type="match status" value="1"/>
</dbReference>
<evidence type="ECO:0000259" key="2">
    <source>
        <dbReference type="Pfam" id="PF02894"/>
    </source>
</evidence>
<dbReference type="InterPro" id="IPR004104">
    <property type="entry name" value="Gfo/Idh/MocA-like_OxRdtase_C"/>
</dbReference>
<dbReference type="Pfam" id="PF02894">
    <property type="entry name" value="GFO_IDH_MocA_C"/>
    <property type="match status" value="1"/>
</dbReference>
<dbReference type="InterPro" id="IPR036291">
    <property type="entry name" value="NAD(P)-bd_dom_sf"/>
</dbReference>
<protein>
    <submittedName>
        <fullName evidence="3">Oxidoreductase family, C-terminal alpha/beta domain</fullName>
    </submittedName>
</protein>
<feature type="domain" description="Gfo/Idh/MocA-like oxidoreductase N-terminal" evidence="1">
    <location>
        <begin position="4"/>
        <end position="122"/>
    </location>
</feature>
<evidence type="ECO:0000313" key="3">
    <source>
        <dbReference type="EMBL" id="SHJ65085.1"/>
    </source>
</evidence>
<dbReference type="SUPFAM" id="SSF55347">
    <property type="entry name" value="Glyceraldehyde-3-phosphate dehydrogenase-like, C-terminal domain"/>
    <property type="match status" value="1"/>
</dbReference>
<dbReference type="SUPFAM" id="SSF51735">
    <property type="entry name" value="NAD(P)-binding Rossmann-fold domains"/>
    <property type="match status" value="1"/>
</dbReference>
<reference evidence="3 4" key="1">
    <citation type="submission" date="2016-11" db="EMBL/GenBank/DDBJ databases">
        <authorList>
            <person name="Jaros S."/>
            <person name="Januszkiewicz K."/>
            <person name="Wedrychowicz H."/>
        </authorList>
    </citation>
    <scope>NUCLEOTIDE SEQUENCE [LARGE SCALE GENOMIC DNA]</scope>
    <source>
        <strain evidence="3 4">DSM 18772</strain>
    </source>
</reference>
<name>A0A1M6L1D5_9BACT</name>
<dbReference type="InterPro" id="IPR000683">
    <property type="entry name" value="Gfo/Idh/MocA-like_OxRdtase_N"/>
</dbReference>
<dbReference type="RefSeq" id="WP_143183870.1">
    <property type="nucleotide sequence ID" value="NZ_FQYR01000004.1"/>
</dbReference>
<dbReference type="InterPro" id="IPR051450">
    <property type="entry name" value="Gfo/Idh/MocA_Oxidoreductases"/>
</dbReference>
<feature type="domain" description="Gfo/Idh/MocA-like oxidoreductase C-terminal" evidence="2">
    <location>
        <begin position="140"/>
        <end position="332"/>
    </location>
</feature>
<dbReference type="Gene3D" id="3.30.360.10">
    <property type="entry name" value="Dihydrodipicolinate Reductase, domain 2"/>
    <property type="match status" value="1"/>
</dbReference>
<dbReference type="EMBL" id="FQYR01000004">
    <property type="protein sequence ID" value="SHJ65085.1"/>
    <property type="molecule type" value="Genomic_DNA"/>
</dbReference>
<organism evidence="3 4">
    <name type="scientific">Rubritalea squalenifaciens DSM 18772</name>
    <dbReference type="NCBI Taxonomy" id="1123071"/>
    <lineage>
        <taxon>Bacteria</taxon>
        <taxon>Pseudomonadati</taxon>
        <taxon>Verrucomicrobiota</taxon>
        <taxon>Verrucomicrobiia</taxon>
        <taxon>Verrucomicrobiales</taxon>
        <taxon>Rubritaleaceae</taxon>
        <taxon>Rubritalea</taxon>
    </lineage>
</organism>
<dbReference type="PANTHER" id="PTHR43377">
    <property type="entry name" value="BILIVERDIN REDUCTASE A"/>
    <property type="match status" value="1"/>
</dbReference>
<evidence type="ECO:0000313" key="4">
    <source>
        <dbReference type="Proteomes" id="UP000184510"/>
    </source>
</evidence>
<dbReference type="PANTHER" id="PTHR43377:SF2">
    <property type="entry name" value="BINDING ROSSMANN FOLD OXIDOREDUCTASE, PUTATIVE (AFU_ORTHOLOGUE AFUA_4G00560)-RELATED"/>
    <property type="match status" value="1"/>
</dbReference>
<keyword evidence="4" id="KW-1185">Reference proteome</keyword>
<dbReference type="Gene3D" id="3.40.50.720">
    <property type="entry name" value="NAD(P)-binding Rossmann-like Domain"/>
    <property type="match status" value="1"/>
</dbReference>
<dbReference type="Proteomes" id="UP000184510">
    <property type="component" value="Unassembled WGS sequence"/>
</dbReference>
<evidence type="ECO:0000259" key="1">
    <source>
        <dbReference type="Pfam" id="PF01408"/>
    </source>
</evidence>
<dbReference type="STRING" id="1123071.SAMN02745181_2265"/>
<proteinExistence type="predicted"/>
<dbReference type="AlphaFoldDB" id="A0A1M6L1D5"/>
<dbReference type="InParanoid" id="A0A1M6L1D5"/>
<sequence>MLTFATCGCGSRARTYMKIAATMPERYLCVAGADPQPSRVGAMRAISNNPEFQGFSSADELLSMPKMADVMVIGTQDNYHFEPAKKALELGYHLILEKPAAQSIEEVRELAALAKKHNRVIILCFVLRYTQFYKKVHSIVKSGALGDIISIKASEGVEPFHQAHSFVRGHWRKAEDSTPMIIAKCSHDTDIISWLMGSRCKSVSSYGNLAYFKESCAPEGATARCTDGCPHIGKCQYDAHRYLGDKERWLDMVYPDPENRTKPEVLGWLQTSDWGRCVYKCDNDVVDHQVVNMEFENGRTASLTMTAFDLGRQIEIFGTKATLRGGDVVKSHFGSDIVIRHHHSLDFEHIKLGEASNAGYMGHGGGDYGLINEVDHIIAGRGDDSSLIENAIEGHLIGFSAEISRLDGGRAVTIEHA</sequence>
<accession>A0A1M6L1D5</accession>